<feature type="binding site" evidence="2">
    <location>
        <begin position="198"/>
        <end position="200"/>
    </location>
    <ligand>
        <name>substrate</name>
    </ligand>
</feature>
<evidence type="ECO:0000256" key="3">
    <source>
        <dbReference type="SAM" id="MobiDB-lite"/>
    </source>
</evidence>
<dbReference type="STRING" id="1797516.A3D26_00415"/>
<dbReference type="SUPFAM" id="SSF64005">
    <property type="entry name" value="Undecaprenyl diphosphate synthase"/>
    <property type="match status" value="1"/>
</dbReference>
<gene>
    <name evidence="4" type="ORF">A3D26_00415</name>
</gene>
<dbReference type="Proteomes" id="UP000178319">
    <property type="component" value="Unassembled WGS sequence"/>
</dbReference>
<dbReference type="EMBL" id="MHBZ01000033">
    <property type="protein sequence ID" value="OGY10549.1"/>
    <property type="molecule type" value="Genomic_DNA"/>
</dbReference>
<dbReference type="Pfam" id="PF01255">
    <property type="entry name" value="Prenyltransf"/>
    <property type="match status" value="1"/>
</dbReference>
<dbReference type="GO" id="GO:0000287">
    <property type="term" value="F:magnesium ion binding"/>
    <property type="evidence" value="ECO:0007669"/>
    <property type="project" value="UniProtKB-UniRule"/>
</dbReference>
<dbReference type="EC" id="2.5.1.-" evidence="2"/>
<feature type="binding site" evidence="2">
    <location>
        <begin position="23"/>
        <end position="26"/>
    </location>
    <ligand>
        <name>substrate</name>
    </ligand>
</feature>
<dbReference type="PROSITE" id="PS01066">
    <property type="entry name" value="UPP_SYNTHASE"/>
    <property type="match status" value="1"/>
</dbReference>
<feature type="binding site" evidence="2">
    <location>
        <position position="39"/>
    </location>
    <ligand>
        <name>substrate</name>
    </ligand>
</feature>
<name>A0A1G1V584_9BACT</name>
<feature type="binding site" evidence="2">
    <location>
        <position position="74"/>
    </location>
    <ligand>
        <name>substrate</name>
    </ligand>
</feature>
<proteinExistence type="inferred from homology"/>
<keyword evidence="2" id="KW-0460">Magnesium</keyword>
<sequence length="269" mass="30465">MSKPVTSPEKPKTPTHVAIIMDGNRRWAALRGMGPVEGHRVAAEKTIKPIVEHAVKRGISYLTFWAFSSENRKRDSAELKGLFTIFRDALKSNLRELEKMGVQLRIVGDIDWFPKDIASLAKEIVKSTENKNKITVSFALNYGGREEILRAVNRILDKIQTHQRASESPVTEEEFSEQLDTAGTPDPDFIIRTGGDKRLSGYFPWQAVYAELYFTKTLWPDFTPGKFELALKDFSKRNRRFGGGKFKDYLKATRQFATSTLGSSKTRGT</sequence>
<dbReference type="PANTHER" id="PTHR10291:SF0">
    <property type="entry name" value="DEHYDRODOLICHYL DIPHOSPHATE SYNTHASE 2"/>
    <property type="match status" value="1"/>
</dbReference>
<feature type="binding site" evidence="2">
    <location>
        <position position="192"/>
    </location>
    <ligand>
        <name>substrate</name>
    </ligand>
</feature>
<reference evidence="4 5" key="1">
    <citation type="journal article" date="2016" name="Nat. Commun.">
        <title>Thousands of microbial genomes shed light on interconnected biogeochemical processes in an aquifer system.</title>
        <authorList>
            <person name="Anantharaman K."/>
            <person name="Brown C.T."/>
            <person name="Hug L.A."/>
            <person name="Sharon I."/>
            <person name="Castelle C.J."/>
            <person name="Probst A.J."/>
            <person name="Thomas B.C."/>
            <person name="Singh A."/>
            <person name="Wilkins M.J."/>
            <person name="Karaoz U."/>
            <person name="Brodie E.L."/>
            <person name="Williams K.H."/>
            <person name="Hubbard S.S."/>
            <person name="Banfield J.F."/>
        </authorList>
    </citation>
    <scope>NUCLEOTIDE SEQUENCE [LARGE SCALE GENOMIC DNA]</scope>
</reference>
<accession>A0A1G1V584</accession>
<comment type="function">
    <text evidence="2">Catalyzes the condensation of isopentenyl diphosphate (IPP) with allylic pyrophosphates generating different type of terpenoids.</text>
</comment>
<dbReference type="PANTHER" id="PTHR10291">
    <property type="entry name" value="DEHYDRODOLICHYL DIPHOSPHATE SYNTHASE FAMILY MEMBER"/>
    <property type="match status" value="1"/>
</dbReference>
<feature type="region of interest" description="Disordered" evidence="3">
    <location>
        <begin position="163"/>
        <end position="182"/>
    </location>
</feature>
<dbReference type="InterPro" id="IPR036424">
    <property type="entry name" value="UPP_synth-like_sf"/>
</dbReference>
<dbReference type="NCBIfam" id="TIGR00055">
    <property type="entry name" value="uppS"/>
    <property type="match status" value="1"/>
</dbReference>
<keyword evidence="2" id="KW-0479">Metal-binding</keyword>
<feature type="binding site" evidence="2">
    <location>
        <begin position="68"/>
        <end position="70"/>
    </location>
    <ligand>
        <name>substrate</name>
    </ligand>
</feature>
<evidence type="ECO:0000313" key="4">
    <source>
        <dbReference type="EMBL" id="OGY10549.1"/>
    </source>
</evidence>
<feature type="binding site" evidence="2">
    <location>
        <position position="27"/>
    </location>
    <ligand>
        <name>substrate</name>
    </ligand>
</feature>
<dbReference type="InterPro" id="IPR001441">
    <property type="entry name" value="UPP_synth-like"/>
</dbReference>
<dbReference type="GO" id="GO:0016094">
    <property type="term" value="P:polyprenol biosynthetic process"/>
    <property type="evidence" value="ECO:0007669"/>
    <property type="project" value="TreeGrafter"/>
</dbReference>
<dbReference type="AlphaFoldDB" id="A0A1G1V584"/>
<dbReference type="CDD" id="cd00475">
    <property type="entry name" value="Cis_IPPS"/>
    <property type="match status" value="1"/>
</dbReference>
<evidence type="ECO:0000256" key="1">
    <source>
        <dbReference type="ARBA" id="ARBA00022679"/>
    </source>
</evidence>
<comment type="caution">
    <text evidence="4">The sequence shown here is derived from an EMBL/GenBank/DDBJ whole genome shotgun (WGS) entry which is preliminary data.</text>
</comment>
<dbReference type="InterPro" id="IPR018520">
    <property type="entry name" value="UPP_synth-like_CS"/>
</dbReference>
<dbReference type="Gene3D" id="3.40.1180.10">
    <property type="entry name" value="Decaprenyl diphosphate synthase-like"/>
    <property type="match status" value="1"/>
</dbReference>
<comment type="cofactor">
    <cofactor evidence="2">
        <name>Mg(2+)</name>
        <dbReference type="ChEBI" id="CHEBI:18420"/>
    </cofactor>
    <text evidence="2">Binds 2 magnesium ions per subunit.</text>
</comment>
<protein>
    <recommendedName>
        <fullName evidence="2">Isoprenyl transferase</fullName>
        <ecNumber evidence="2">2.5.1.-</ecNumber>
    </recommendedName>
</protein>
<feature type="active site" description="Proton acceptor" evidence="2">
    <location>
        <position position="71"/>
    </location>
</feature>
<evidence type="ECO:0000256" key="2">
    <source>
        <dbReference type="HAMAP-Rule" id="MF_01139"/>
    </source>
</evidence>
<organism evidence="4 5">
    <name type="scientific">Candidatus Blackburnbacteria bacterium RIFCSPHIGHO2_02_FULL_44_20</name>
    <dbReference type="NCBI Taxonomy" id="1797516"/>
    <lineage>
        <taxon>Bacteria</taxon>
        <taxon>Candidatus Blackburniibacteriota</taxon>
    </lineage>
</organism>
<feature type="active site" evidence="2">
    <location>
        <position position="22"/>
    </location>
</feature>
<feature type="binding site" evidence="2">
    <location>
        <position position="22"/>
    </location>
    <ligand>
        <name>Mg(2+)</name>
        <dbReference type="ChEBI" id="CHEBI:18420"/>
    </ligand>
</feature>
<comment type="caution">
    <text evidence="2">Lacks conserved residue(s) required for the propagation of feature annotation.</text>
</comment>
<comment type="similarity">
    <text evidence="2">Belongs to the UPP synthase family.</text>
</comment>
<dbReference type="HAMAP" id="MF_01139">
    <property type="entry name" value="ISPT"/>
    <property type="match status" value="1"/>
</dbReference>
<dbReference type="GO" id="GO:0045547">
    <property type="term" value="F:ditrans,polycis-polyprenyl diphosphate synthase [(2E,6E)-farnesyl diphosphate specific] activity"/>
    <property type="evidence" value="ECO:0007669"/>
    <property type="project" value="TreeGrafter"/>
</dbReference>
<comment type="subunit">
    <text evidence="2">Homodimer.</text>
</comment>
<keyword evidence="1 2" id="KW-0808">Transferase</keyword>
<evidence type="ECO:0000313" key="5">
    <source>
        <dbReference type="Proteomes" id="UP000178319"/>
    </source>
</evidence>
<feature type="binding site" evidence="2">
    <location>
        <position position="211"/>
    </location>
    <ligand>
        <name>Mg(2+)</name>
        <dbReference type="ChEBI" id="CHEBI:18420"/>
    </ligand>
</feature>